<dbReference type="InterPro" id="IPR002549">
    <property type="entry name" value="AI-2E-like"/>
</dbReference>
<evidence type="ECO:0000256" key="2">
    <source>
        <dbReference type="ARBA" id="ARBA00009773"/>
    </source>
</evidence>
<evidence type="ECO:0000313" key="10">
    <source>
        <dbReference type="Proteomes" id="UP000649826"/>
    </source>
</evidence>
<keyword evidence="5 8" id="KW-0812">Transmembrane</keyword>
<evidence type="ECO:0000313" key="9">
    <source>
        <dbReference type="EMBL" id="MBC5778121.1"/>
    </source>
</evidence>
<evidence type="ECO:0000256" key="1">
    <source>
        <dbReference type="ARBA" id="ARBA00004651"/>
    </source>
</evidence>
<keyword evidence="6 8" id="KW-1133">Transmembrane helix</keyword>
<feature type="transmembrane region" description="Helical" evidence="8">
    <location>
        <begin position="251"/>
        <end position="270"/>
    </location>
</feature>
<dbReference type="Proteomes" id="UP000649826">
    <property type="component" value="Unassembled WGS sequence"/>
</dbReference>
<dbReference type="RefSeq" id="WP_186993891.1">
    <property type="nucleotide sequence ID" value="NZ_JACOQG010000001.1"/>
</dbReference>
<feature type="transmembrane region" description="Helical" evidence="8">
    <location>
        <begin position="302"/>
        <end position="323"/>
    </location>
</feature>
<dbReference type="PANTHER" id="PTHR21716:SF53">
    <property type="entry name" value="PERMEASE PERM-RELATED"/>
    <property type="match status" value="1"/>
</dbReference>
<proteinExistence type="inferred from homology"/>
<dbReference type="EMBL" id="JACOQG010000001">
    <property type="protein sequence ID" value="MBC5778121.1"/>
    <property type="molecule type" value="Genomic_DNA"/>
</dbReference>
<feature type="transmembrane region" description="Helical" evidence="8">
    <location>
        <begin position="93"/>
        <end position="115"/>
    </location>
</feature>
<name>A0ABR7IDN3_9FIRM</name>
<evidence type="ECO:0000256" key="5">
    <source>
        <dbReference type="ARBA" id="ARBA00022692"/>
    </source>
</evidence>
<evidence type="ECO:0000256" key="8">
    <source>
        <dbReference type="SAM" id="Phobius"/>
    </source>
</evidence>
<gene>
    <name evidence="9" type="ORF">H8Z82_00255</name>
</gene>
<dbReference type="PANTHER" id="PTHR21716">
    <property type="entry name" value="TRANSMEMBRANE PROTEIN"/>
    <property type="match status" value="1"/>
</dbReference>
<keyword evidence="10" id="KW-1185">Reference proteome</keyword>
<keyword evidence="4" id="KW-1003">Cell membrane</keyword>
<feature type="transmembrane region" description="Helical" evidence="8">
    <location>
        <begin position="277"/>
        <end position="296"/>
    </location>
</feature>
<comment type="similarity">
    <text evidence="2">Belongs to the autoinducer-2 exporter (AI-2E) (TC 2.A.86) family.</text>
</comment>
<dbReference type="Pfam" id="PF01594">
    <property type="entry name" value="AI-2E_transport"/>
    <property type="match status" value="1"/>
</dbReference>
<comment type="caution">
    <text evidence="9">The sequence shown here is derived from an EMBL/GenBank/DDBJ whole genome shotgun (WGS) entry which is preliminary data.</text>
</comment>
<accession>A0ABR7IDN3</accession>
<feature type="transmembrane region" description="Helical" evidence="8">
    <location>
        <begin position="187"/>
        <end position="209"/>
    </location>
</feature>
<feature type="transmembrane region" description="Helical" evidence="8">
    <location>
        <begin position="360"/>
        <end position="381"/>
    </location>
</feature>
<feature type="transmembrane region" description="Helical" evidence="8">
    <location>
        <begin position="42"/>
        <end position="60"/>
    </location>
</feature>
<evidence type="ECO:0000256" key="6">
    <source>
        <dbReference type="ARBA" id="ARBA00022989"/>
    </source>
</evidence>
<protein>
    <submittedName>
        <fullName evidence="9">AI-2E family transporter</fullName>
    </submittedName>
</protein>
<keyword evidence="7 8" id="KW-0472">Membrane</keyword>
<organism evidence="9 10">
    <name type="scientific">Blautia difficilis</name>
    <dbReference type="NCBI Taxonomy" id="2763027"/>
    <lineage>
        <taxon>Bacteria</taxon>
        <taxon>Bacillati</taxon>
        <taxon>Bacillota</taxon>
        <taxon>Clostridia</taxon>
        <taxon>Lachnospirales</taxon>
        <taxon>Lachnospiraceae</taxon>
        <taxon>Blautia</taxon>
    </lineage>
</organism>
<keyword evidence="3" id="KW-0813">Transport</keyword>
<evidence type="ECO:0000256" key="7">
    <source>
        <dbReference type="ARBA" id="ARBA00023136"/>
    </source>
</evidence>
<sequence length="483" mass="55278">MKFRWDNKYLHWGVTAFMVIAASMLFYYGIFHMKTLITGIKTFLGIMAPIVYGVILAYVLSPLINLMEKKLIYPQLDKREIHLQKKGRKAVRWACVLVSMLAFWILIYALIMMVLPQLIRSSMNIIYSFPYYVKVIEKWLNSFVQHGWKLNSETIDMMNQYSAKLQEYLTTNILPQMQNMLKNVSDGIFDVLIFMKNFLIGAIVALYVLADKEKFVAKSKMFVYAILPSKWANTLIHAMRFTDKTFGGFLYGKLVDSAIIGILCYIGMLLLDMPYPILISVIIGVTNVIPFFGPYIGAIPCIFLILVVDPLKGIYFAIFILLLQQFDGNILGPKILGETTGLSSFMVIVAILIGGGLFGIPGMIAGVPVFAVLYAMIWRLISHSLGDKKMPLEEESYVDIDCLDTETGEAIPLKKQERHHISPEKLEAQKNNFFMKIWNPLCRIVCIIWEYIKKLVNSLWLYIKKLFLQIKDKIKNNKNTSGK</sequence>
<evidence type="ECO:0000256" key="4">
    <source>
        <dbReference type="ARBA" id="ARBA00022475"/>
    </source>
</evidence>
<evidence type="ECO:0000256" key="3">
    <source>
        <dbReference type="ARBA" id="ARBA00022448"/>
    </source>
</evidence>
<comment type="subcellular location">
    <subcellularLocation>
        <location evidence="1">Cell membrane</location>
        <topology evidence="1">Multi-pass membrane protein</topology>
    </subcellularLocation>
</comment>
<feature type="transmembrane region" description="Helical" evidence="8">
    <location>
        <begin position="9"/>
        <end position="30"/>
    </location>
</feature>
<reference evidence="9 10" key="1">
    <citation type="submission" date="2020-08" db="EMBL/GenBank/DDBJ databases">
        <title>Genome public.</title>
        <authorList>
            <person name="Liu C."/>
            <person name="Sun Q."/>
        </authorList>
    </citation>
    <scope>NUCLEOTIDE SEQUENCE [LARGE SCALE GENOMIC DNA]</scope>
    <source>
        <strain evidence="9 10">M29</strain>
    </source>
</reference>